<evidence type="ECO:0000313" key="10">
    <source>
        <dbReference type="Proteomes" id="UP000440367"/>
    </source>
</evidence>
<sequence>MEVPARQLEESPASKMKNRQTEDPGGTRHPTRWEAEEEHTQSAELDSSRGLGERALDVGEDSTVRPLSLGWTRLRQPSTANQQTKEANQLSLGTQPTEQVNSAEVLRSQWKVDWESLLPSTRPAGILEAPECEEDSAYTTTTTNLSCYKLETNAASQTCLDQPAKLARPAA</sequence>
<feature type="compositionally biased region" description="Polar residues" evidence="1">
    <location>
        <begin position="75"/>
        <end position="97"/>
    </location>
</feature>
<dbReference type="AlphaFoldDB" id="A0A6A3E0J9"/>
<name>A0A6A3E0J9_9STRA</name>
<dbReference type="OrthoDB" id="10287811at2759"/>
<organism evidence="2 8">
    <name type="scientific">Phytophthora fragariae</name>
    <dbReference type="NCBI Taxonomy" id="53985"/>
    <lineage>
        <taxon>Eukaryota</taxon>
        <taxon>Sar</taxon>
        <taxon>Stramenopiles</taxon>
        <taxon>Oomycota</taxon>
        <taxon>Peronosporomycetes</taxon>
        <taxon>Peronosporales</taxon>
        <taxon>Peronosporaceae</taxon>
        <taxon>Phytophthora</taxon>
    </lineage>
</organism>
<dbReference type="Proteomes" id="UP000488956">
    <property type="component" value="Unassembled WGS sequence"/>
</dbReference>
<evidence type="ECO:0000313" key="8">
    <source>
        <dbReference type="Proteomes" id="UP000429523"/>
    </source>
</evidence>
<evidence type="ECO:0000313" key="2">
    <source>
        <dbReference type="EMBL" id="KAE8925181.1"/>
    </source>
</evidence>
<evidence type="ECO:0000313" key="13">
    <source>
        <dbReference type="Proteomes" id="UP000488956"/>
    </source>
</evidence>
<dbReference type="EMBL" id="QXGB01002437">
    <property type="protein sequence ID" value="KAE9177987.1"/>
    <property type="molecule type" value="Genomic_DNA"/>
</dbReference>
<dbReference type="Proteomes" id="UP000440367">
    <property type="component" value="Unassembled WGS sequence"/>
</dbReference>
<comment type="caution">
    <text evidence="2">The sequence shown here is derived from an EMBL/GenBank/DDBJ whole genome shotgun (WGS) entry which is preliminary data.</text>
</comment>
<proteinExistence type="predicted"/>
<accession>A0A6A3E0J9</accession>
<protein>
    <submittedName>
        <fullName evidence="2">Uncharacterized protein</fullName>
    </submittedName>
</protein>
<evidence type="ECO:0000313" key="6">
    <source>
        <dbReference type="EMBL" id="KAE9177987.1"/>
    </source>
</evidence>
<evidence type="ECO:0000313" key="5">
    <source>
        <dbReference type="EMBL" id="KAE9107287.1"/>
    </source>
</evidence>
<gene>
    <name evidence="7" type="ORF">PF002_g12087</name>
    <name evidence="6" type="ORF">PF005_g24271</name>
    <name evidence="5" type="ORF">PF006_g21153</name>
    <name evidence="4" type="ORF">PF007_g23713</name>
    <name evidence="2" type="ORF">PF009_g24599</name>
    <name evidence="3" type="ORF">PF010_g23800</name>
</gene>
<dbReference type="EMBL" id="QXGF01002324">
    <property type="protein sequence ID" value="KAE8925181.1"/>
    <property type="molecule type" value="Genomic_DNA"/>
</dbReference>
<feature type="compositionally biased region" description="Basic and acidic residues" evidence="1">
    <location>
        <begin position="19"/>
        <end position="41"/>
    </location>
</feature>
<dbReference type="Proteomes" id="UP000433483">
    <property type="component" value="Unassembled WGS sequence"/>
</dbReference>
<reference evidence="8 9" key="1">
    <citation type="submission" date="2018-08" db="EMBL/GenBank/DDBJ databases">
        <title>Genomic investigation of the strawberry pathogen Phytophthora fragariae indicates pathogenicity is determined by transcriptional variation in three key races.</title>
        <authorList>
            <person name="Adams T.M."/>
            <person name="Armitage A.D."/>
            <person name="Sobczyk M.K."/>
            <person name="Bates H.J."/>
            <person name="Dunwell J.M."/>
            <person name="Nellist C.F."/>
            <person name="Harrison R.J."/>
        </authorList>
    </citation>
    <scope>NUCLEOTIDE SEQUENCE [LARGE SCALE GENOMIC DNA]</scope>
    <source>
        <strain evidence="7 10">BC-1</strain>
        <strain evidence="6 9">NOV-27</strain>
        <strain evidence="5 11">NOV-5</strain>
        <strain evidence="4 12">NOV-71</strain>
        <strain evidence="2 8">NOV-9</strain>
        <strain evidence="3 13">ONT-3</strain>
    </source>
</reference>
<evidence type="ECO:0000313" key="3">
    <source>
        <dbReference type="EMBL" id="KAE9076691.1"/>
    </source>
</evidence>
<dbReference type="EMBL" id="QXFX01002471">
    <property type="protein sequence ID" value="KAE9076691.1"/>
    <property type="molecule type" value="Genomic_DNA"/>
</dbReference>
<evidence type="ECO:0000313" key="7">
    <source>
        <dbReference type="EMBL" id="KAE9233368.1"/>
    </source>
</evidence>
<evidence type="ECO:0000256" key="1">
    <source>
        <dbReference type="SAM" id="MobiDB-lite"/>
    </source>
</evidence>
<keyword evidence="9" id="KW-1185">Reference proteome</keyword>
<dbReference type="Proteomes" id="UP000441208">
    <property type="component" value="Unassembled WGS sequence"/>
</dbReference>
<evidence type="ECO:0000313" key="11">
    <source>
        <dbReference type="Proteomes" id="UP000440732"/>
    </source>
</evidence>
<dbReference type="EMBL" id="QXGD01000573">
    <property type="protein sequence ID" value="KAE9233368.1"/>
    <property type="molecule type" value="Genomic_DNA"/>
</dbReference>
<feature type="region of interest" description="Disordered" evidence="1">
    <location>
        <begin position="1"/>
        <end position="97"/>
    </location>
</feature>
<dbReference type="EMBL" id="QXGA01001922">
    <property type="protein sequence ID" value="KAE9107287.1"/>
    <property type="molecule type" value="Genomic_DNA"/>
</dbReference>
<evidence type="ECO:0000313" key="4">
    <source>
        <dbReference type="EMBL" id="KAE9078767.1"/>
    </source>
</evidence>
<dbReference type="Proteomes" id="UP000429523">
    <property type="component" value="Unassembled WGS sequence"/>
</dbReference>
<evidence type="ECO:0000313" key="12">
    <source>
        <dbReference type="Proteomes" id="UP000441208"/>
    </source>
</evidence>
<evidence type="ECO:0000313" key="9">
    <source>
        <dbReference type="Proteomes" id="UP000433483"/>
    </source>
</evidence>
<dbReference type="EMBL" id="QXFZ01002277">
    <property type="protein sequence ID" value="KAE9078767.1"/>
    <property type="molecule type" value="Genomic_DNA"/>
</dbReference>
<dbReference type="Proteomes" id="UP000440732">
    <property type="component" value="Unassembled WGS sequence"/>
</dbReference>